<dbReference type="EMBL" id="CP011409">
    <property type="protein sequence ID" value="AKZ64176.1"/>
    <property type="molecule type" value="Genomic_DNA"/>
</dbReference>
<accession>A0ABN4I3K7</accession>
<gene>
    <name evidence="1" type="ORF">F506_17235</name>
</gene>
<keyword evidence="2" id="KW-1185">Reference proteome</keyword>
<name>A0ABN4I3K7_9BURK</name>
<sequence length="139" mass="15699">MSLQEAKIKAAELRDIVNGTDSALAISRFNSETRGFDTYALLFCENHLYQINRPQSFSASSFVTLLTNHLNQYGPPDIVSGRHPMLDYNHIQEVEFKWRTASDTIILAVNSPEKLDSIPKLVPGMIQAYVDTRIQCPKN</sequence>
<reference evidence="2" key="1">
    <citation type="journal article" date="2015" name="Genome Announc.">
        <title>Complete Genome Sequence of Herbaspirillum hiltneri N3 (DSM 17495), Isolated from Surface-Sterilized Wheat Roots.</title>
        <authorList>
            <person name="Guizelini D."/>
            <person name="Saizaki P.M."/>
            <person name="Coimbra N.A."/>
            <person name="Weiss V.A."/>
            <person name="Faoro H."/>
            <person name="Sfeir M.Z."/>
            <person name="Baura V.A."/>
            <person name="Monteiro R.A."/>
            <person name="Chubatsu L.S."/>
            <person name="Souza E.M."/>
            <person name="Cruz L.M."/>
            <person name="Pedrosa F.O."/>
            <person name="Raittz R.T."/>
            <person name="Marchaukoski J.N."/>
            <person name="Steffens M.B."/>
        </authorList>
    </citation>
    <scope>NUCLEOTIDE SEQUENCE [LARGE SCALE GENOMIC DNA]</scope>
    <source>
        <strain evidence="2">N3</strain>
    </source>
</reference>
<proteinExistence type="predicted"/>
<evidence type="ECO:0000313" key="1">
    <source>
        <dbReference type="EMBL" id="AKZ64176.1"/>
    </source>
</evidence>
<organism evidence="1 2">
    <name type="scientific">Herbaspirillum hiltneri N3</name>
    <dbReference type="NCBI Taxonomy" id="1262470"/>
    <lineage>
        <taxon>Bacteria</taxon>
        <taxon>Pseudomonadati</taxon>
        <taxon>Pseudomonadota</taxon>
        <taxon>Betaproteobacteria</taxon>
        <taxon>Burkholderiales</taxon>
        <taxon>Oxalobacteraceae</taxon>
        <taxon>Herbaspirillum</taxon>
    </lineage>
</organism>
<evidence type="ECO:0000313" key="2">
    <source>
        <dbReference type="Proteomes" id="UP000063429"/>
    </source>
</evidence>
<dbReference type="Proteomes" id="UP000063429">
    <property type="component" value="Chromosome"/>
</dbReference>
<protein>
    <submittedName>
        <fullName evidence="1">Uncharacterized protein</fullName>
    </submittedName>
</protein>